<accession>A0A3E0JWH4</accession>
<dbReference type="SUPFAM" id="SSF55729">
    <property type="entry name" value="Acyl-CoA N-acyltransferases (Nat)"/>
    <property type="match status" value="1"/>
</dbReference>
<dbReference type="PANTHER" id="PTHR43415:SF4">
    <property type="entry name" value="N-ACETYLTRANSFERASE DOMAIN-CONTAINING PROTEIN"/>
    <property type="match status" value="1"/>
</dbReference>
<dbReference type="AlphaFoldDB" id="A0A3E0JWH4"/>
<evidence type="ECO:0000313" key="2">
    <source>
        <dbReference type="EMBL" id="REJ24363.1"/>
    </source>
</evidence>
<dbReference type="InterPro" id="IPR016181">
    <property type="entry name" value="Acyl_CoA_acyltransferase"/>
</dbReference>
<protein>
    <submittedName>
        <fullName evidence="2">N-acetyltransferase</fullName>
    </submittedName>
</protein>
<organism evidence="2 3">
    <name type="scientific">Caldibacillus debilis</name>
    <dbReference type="NCBI Taxonomy" id="301148"/>
    <lineage>
        <taxon>Bacteria</taxon>
        <taxon>Bacillati</taxon>
        <taxon>Bacillota</taxon>
        <taxon>Bacilli</taxon>
        <taxon>Bacillales</taxon>
        <taxon>Bacillaceae</taxon>
        <taxon>Caldibacillus</taxon>
    </lineage>
</organism>
<dbReference type="InterPro" id="IPR000182">
    <property type="entry name" value="GNAT_dom"/>
</dbReference>
<reference evidence="2 3" key="1">
    <citation type="submission" date="2018-03" db="EMBL/GenBank/DDBJ databases">
        <authorList>
            <person name="Keele B.F."/>
        </authorList>
    </citation>
    <scope>NUCLEOTIDE SEQUENCE [LARGE SCALE GENOMIC DNA]</scope>
    <source>
        <strain evidence="2">ZCTH4_d</strain>
    </source>
</reference>
<evidence type="ECO:0000313" key="3">
    <source>
        <dbReference type="Proteomes" id="UP000257014"/>
    </source>
</evidence>
<dbReference type="Proteomes" id="UP000257014">
    <property type="component" value="Unassembled WGS sequence"/>
</dbReference>
<dbReference type="PANTHER" id="PTHR43415">
    <property type="entry name" value="SPERMIDINE N(1)-ACETYLTRANSFERASE"/>
    <property type="match status" value="1"/>
</dbReference>
<dbReference type="RefSeq" id="WP_051091379.1">
    <property type="nucleotide sequence ID" value="NZ_QEWE01000039.1"/>
</dbReference>
<sequence>MTIFSLWEDSPLTVIKGKNVILRPLKESDIPILYRYIYGKEHTEWKKYDAPYYPLEPMSLEAFASAMEKHLRKKEPPGRMIIEHLGEAIGTVNYYWEDESTRWLEAGIVIYPSRFWSRGLGTEALALWIDYLFQHLEIARVGLTTWSGNPRMIRAAEKLGMKMEGRLRKCRYYQGVYYDSIRMGILREEWEEAKKELPFFQNRSASR</sequence>
<gene>
    <name evidence="2" type="ORF">C6P37_16050</name>
</gene>
<dbReference type="GO" id="GO:0016747">
    <property type="term" value="F:acyltransferase activity, transferring groups other than amino-acyl groups"/>
    <property type="evidence" value="ECO:0007669"/>
    <property type="project" value="InterPro"/>
</dbReference>
<evidence type="ECO:0000259" key="1">
    <source>
        <dbReference type="PROSITE" id="PS51186"/>
    </source>
</evidence>
<dbReference type="EMBL" id="QEWE01000039">
    <property type="protein sequence ID" value="REJ24363.1"/>
    <property type="molecule type" value="Genomic_DNA"/>
</dbReference>
<dbReference type="PROSITE" id="PS51186">
    <property type="entry name" value="GNAT"/>
    <property type="match status" value="1"/>
</dbReference>
<proteinExistence type="predicted"/>
<name>A0A3E0JWH4_9BACI</name>
<keyword evidence="2" id="KW-0808">Transferase</keyword>
<dbReference type="Gene3D" id="3.40.630.30">
    <property type="match status" value="1"/>
</dbReference>
<comment type="caution">
    <text evidence="2">The sequence shown here is derived from an EMBL/GenBank/DDBJ whole genome shotgun (WGS) entry which is preliminary data.</text>
</comment>
<dbReference type="Pfam" id="PF13302">
    <property type="entry name" value="Acetyltransf_3"/>
    <property type="match status" value="1"/>
</dbReference>
<feature type="domain" description="N-acetyltransferase" evidence="1">
    <location>
        <begin position="20"/>
        <end position="188"/>
    </location>
</feature>